<dbReference type="InterPro" id="IPR018076">
    <property type="entry name" value="T2SS_GspF_dom"/>
</dbReference>
<dbReference type="Gene3D" id="1.20.81.30">
    <property type="entry name" value="Type II secretion system (T2SS), domain F"/>
    <property type="match status" value="1"/>
</dbReference>
<dbReference type="Proteomes" id="UP000199662">
    <property type="component" value="Unassembled WGS sequence"/>
</dbReference>
<dbReference type="Pfam" id="PF00482">
    <property type="entry name" value="T2SSF"/>
    <property type="match status" value="1"/>
</dbReference>
<feature type="transmembrane region" description="Helical" evidence="6">
    <location>
        <begin position="260"/>
        <end position="279"/>
    </location>
</feature>
<proteinExistence type="predicted"/>
<sequence length="319" mass="35128">MGIVAFLSGMLVFVILLMCIAVLSREKIKLTRKVRSYTGPVTIERSMKKKIDYLGMWMNFIRYVGLRLQMLPKLKNFDSKMQQAGLSLLGSEFLAAVCTVSLLSGVLGMMLTMHLEYAAFISIGVAAACFCYLNILISHRKQAFSNQLGDVLSMMSNAMRSGFSFMQAMDLIAKEMKPPVSVEFSKAIAEIQLGADTETALLNIGKRIESSDMDLVITAVLIQRQVGGNLAQILDTIAATINERIKMKREIKTLTAQGRLSSWVLAALPVAVAGLASVMNPQYLDPFFDEPIGRICLAGAIISELIGFWVIRKIVDIDV</sequence>
<feature type="transmembrane region" description="Helical" evidence="6">
    <location>
        <begin position="6"/>
        <end position="23"/>
    </location>
</feature>
<evidence type="ECO:0000256" key="1">
    <source>
        <dbReference type="ARBA" id="ARBA00004651"/>
    </source>
</evidence>
<evidence type="ECO:0000256" key="2">
    <source>
        <dbReference type="ARBA" id="ARBA00022475"/>
    </source>
</evidence>
<reference evidence="9" key="1">
    <citation type="submission" date="2016-10" db="EMBL/GenBank/DDBJ databases">
        <authorList>
            <person name="Varghese N."/>
            <person name="Submissions S."/>
        </authorList>
    </citation>
    <scope>NUCLEOTIDE SEQUENCE [LARGE SCALE GENOMIC DNA]</scope>
    <source>
        <strain evidence="9">DSM 2179</strain>
    </source>
</reference>
<dbReference type="PANTHER" id="PTHR35007:SF1">
    <property type="entry name" value="PILUS ASSEMBLY PROTEIN"/>
    <property type="match status" value="1"/>
</dbReference>
<accession>A0A1H7BQ75</accession>
<keyword evidence="5 6" id="KW-0472">Membrane</keyword>
<feature type="transmembrane region" description="Helical" evidence="6">
    <location>
        <begin position="84"/>
        <end position="111"/>
    </location>
</feature>
<evidence type="ECO:0000313" key="9">
    <source>
        <dbReference type="Proteomes" id="UP000199662"/>
    </source>
</evidence>
<dbReference type="PANTHER" id="PTHR35007">
    <property type="entry name" value="INTEGRAL MEMBRANE PROTEIN-RELATED"/>
    <property type="match status" value="1"/>
</dbReference>
<evidence type="ECO:0000256" key="3">
    <source>
        <dbReference type="ARBA" id="ARBA00022692"/>
    </source>
</evidence>
<keyword evidence="2" id="KW-1003">Cell membrane</keyword>
<evidence type="ECO:0000256" key="4">
    <source>
        <dbReference type="ARBA" id="ARBA00022989"/>
    </source>
</evidence>
<dbReference type="RefSeq" id="WP_019553791.1">
    <property type="nucleotide sequence ID" value="NZ_FNZK01000017.1"/>
</dbReference>
<dbReference type="GO" id="GO:0005886">
    <property type="term" value="C:plasma membrane"/>
    <property type="evidence" value="ECO:0007669"/>
    <property type="project" value="UniProtKB-SubCell"/>
</dbReference>
<keyword evidence="3 6" id="KW-0812">Transmembrane</keyword>
<keyword evidence="4 6" id="KW-1133">Transmembrane helix</keyword>
<evidence type="ECO:0000259" key="7">
    <source>
        <dbReference type="Pfam" id="PF00482"/>
    </source>
</evidence>
<feature type="transmembrane region" description="Helical" evidence="6">
    <location>
        <begin position="117"/>
        <end position="137"/>
    </location>
</feature>
<organism evidence="8 9">
    <name type="scientific">Propionispira arboris</name>
    <dbReference type="NCBI Taxonomy" id="84035"/>
    <lineage>
        <taxon>Bacteria</taxon>
        <taxon>Bacillati</taxon>
        <taxon>Bacillota</taxon>
        <taxon>Negativicutes</taxon>
        <taxon>Selenomonadales</taxon>
        <taxon>Selenomonadaceae</taxon>
        <taxon>Propionispira</taxon>
    </lineage>
</organism>
<name>A0A1H7BQ75_9FIRM</name>
<comment type="subcellular location">
    <subcellularLocation>
        <location evidence="1">Cell membrane</location>
        <topology evidence="1">Multi-pass membrane protein</topology>
    </subcellularLocation>
</comment>
<dbReference type="AlphaFoldDB" id="A0A1H7BQ75"/>
<evidence type="ECO:0000256" key="5">
    <source>
        <dbReference type="ARBA" id="ARBA00023136"/>
    </source>
</evidence>
<dbReference type="EMBL" id="FNZK01000017">
    <property type="protein sequence ID" value="SEJ79739.1"/>
    <property type="molecule type" value="Genomic_DNA"/>
</dbReference>
<evidence type="ECO:0000313" key="8">
    <source>
        <dbReference type="EMBL" id="SEJ79739.1"/>
    </source>
</evidence>
<gene>
    <name evidence="8" type="ORF">SAMN05660742_11770</name>
</gene>
<dbReference type="InterPro" id="IPR042094">
    <property type="entry name" value="T2SS_GspF_sf"/>
</dbReference>
<evidence type="ECO:0000256" key="6">
    <source>
        <dbReference type="SAM" id="Phobius"/>
    </source>
</evidence>
<protein>
    <submittedName>
        <fullName evidence="8">Tight adherence protein B</fullName>
    </submittedName>
</protein>
<feature type="domain" description="Type II secretion system protein GspF" evidence="7">
    <location>
        <begin position="152"/>
        <end position="274"/>
    </location>
</feature>
<dbReference type="STRING" id="84035.SAMN05660742_11770"/>
<feature type="transmembrane region" description="Helical" evidence="6">
    <location>
        <begin position="291"/>
        <end position="311"/>
    </location>
</feature>
<keyword evidence="9" id="KW-1185">Reference proteome</keyword>